<protein>
    <recommendedName>
        <fullName evidence="3">CUB domain-containing protein</fullName>
    </recommendedName>
</protein>
<dbReference type="EMBL" id="OC929632">
    <property type="protein sequence ID" value="CAD7658350.1"/>
    <property type="molecule type" value="Genomic_DNA"/>
</dbReference>
<dbReference type="InterPro" id="IPR035914">
    <property type="entry name" value="Sperma_CUB_dom_sf"/>
</dbReference>
<organism evidence="4">
    <name type="scientific">Oppiella nova</name>
    <dbReference type="NCBI Taxonomy" id="334625"/>
    <lineage>
        <taxon>Eukaryota</taxon>
        <taxon>Metazoa</taxon>
        <taxon>Ecdysozoa</taxon>
        <taxon>Arthropoda</taxon>
        <taxon>Chelicerata</taxon>
        <taxon>Arachnida</taxon>
        <taxon>Acari</taxon>
        <taxon>Acariformes</taxon>
        <taxon>Sarcoptiformes</taxon>
        <taxon>Oribatida</taxon>
        <taxon>Brachypylina</taxon>
        <taxon>Oppioidea</taxon>
        <taxon>Oppiidae</taxon>
        <taxon>Oppiella</taxon>
    </lineage>
</organism>
<gene>
    <name evidence="4" type="ORF">ONB1V03_LOCUS14971</name>
</gene>
<evidence type="ECO:0000313" key="5">
    <source>
        <dbReference type="Proteomes" id="UP000728032"/>
    </source>
</evidence>
<sequence length="149" mass="17274">MLSNEICPFDYIKVYDGGSDQDPIINTYCGQQRNLMVYSSGENLFVQFNTLKRTADSQNRGFSGWFEFSERFVNLGFIGKNDGQHIKGTECDQKILSRKESNGTVYSPNYPFLYHSNIVCKYYIYGLQDSQHLERVNIEFEKFEIPATD</sequence>
<keyword evidence="1" id="KW-1015">Disulfide bond</keyword>
<dbReference type="Proteomes" id="UP000728032">
    <property type="component" value="Unassembled WGS sequence"/>
</dbReference>
<name>A0A7R9ME46_9ACAR</name>
<comment type="caution">
    <text evidence="2">Lacks conserved residue(s) required for the propagation of feature annotation.</text>
</comment>
<proteinExistence type="predicted"/>
<feature type="non-terminal residue" evidence="4">
    <location>
        <position position="149"/>
    </location>
</feature>
<reference evidence="4" key="1">
    <citation type="submission" date="2020-11" db="EMBL/GenBank/DDBJ databases">
        <authorList>
            <person name="Tran Van P."/>
        </authorList>
    </citation>
    <scope>NUCLEOTIDE SEQUENCE</scope>
</reference>
<dbReference type="PROSITE" id="PS01180">
    <property type="entry name" value="CUB"/>
    <property type="match status" value="2"/>
</dbReference>
<evidence type="ECO:0000256" key="1">
    <source>
        <dbReference type="ARBA" id="ARBA00023157"/>
    </source>
</evidence>
<dbReference type="InterPro" id="IPR053207">
    <property type="entry name" value="Non-NMDA_GluR_Accessory"/>
</dbReference>
<feature type="domain" description="CUB" evidence="3">
    <location>
        <begin position="91"/>
        <end position="149"/>
    </location>
</feature>
<accession>A0A7R9ME46</accession>
<dbReference type="AlphaFoldDB" id="A0A7R9ME46"/>
<dbReference type="InterPro" id="IPR000859">
    <property type="entry name" value="CUB_dom"/>
</dbReference>
<dbReference type="PANTHER" id="PTHR47537">
    <property type="entry name" value="CUBILIN"/>
    <property type="match status" value="1"/>
</dbReference>
<feature type="domain" description="CUB" evidence="3">
    <location>
        <begin position="1"/>
        <end position="69"/>
    </location>
</feature>
<evidence type="ECO:0000256" key="2">
    <source>
        <dbReference type="PROSITE-ProRule" id="PRU00059"/>
    </source>
</evidence>
<dbReference type="CDD" id="cd00041">
    <property type="entry name" value="CUB"/>
    <property type="match status" value="1"/>
</dbReference>
<evidence type="ECO:0000259" key="3">
    <source>
        <dbReference type="PROSITE" id="PS01180"/>
    </source>
</evidence>
<dbReference type="PANTHER" id="PTHR47537:SF6">
    <property type="entry name" value="CUB DOMAIN-CONTAINING PROTEIN"/>
    <property type="match status" value="1"/>
</dbReference>
<dbReference type="Gene3D" id="2.60.120.290">
    <property type="entry name" value="Spermadhesin, CUB domain"/>
    <property type="match status" value="2"/>
</dbReference>
<dbReference type="OrthoDB" id="6022136at2759"/>
<keyword evidence="5" id="KW-1185">Reference proteome</keyword>
<dbReference type="GO" id="GO:0005886">
    <property type="term" value="C:plasma membrane"/>
    <property type="evidence" value="ECO:0007669"/>
    <property type="project" value="TreeGrafter"/>
</dbReference>
<evidence type="ECO:0000313" key="4">
    <source>
        <dbReference type="EMBL" id="CAD7658350.1"/>
    </source>
</evidence>
<dbReference type="SUPFAM" id="SSF49854">
    <property type="entry name" value="Spermadhesin, CUB domain"/>
    <property type="match status" value="2"/>
</dbReference>
<dbReference type="EMBL" id="CAJPVJ010014807">
    <property type="protein sequence ID" value="CAG2175536.1"/>
    <property type="molecule type" value="Genomic_DNA"/>
</dbReference>
<dbReference type="Pfam" id="PF00431">
    <property type="entry name" value="CUB"/>
    <property type="match status" value="2"/>
</dbReference>